<gene>
    <name evidence="1" type="ORF">GCM10009639_41100</name>
</gene>
<dbReference type="RefSeq" id="WP_344337976.1">
    <property type="nucleotide sequence ID" value="NZ_BAAAKJ010000224.1"/>
</dbReference>
<dbReference type="Gene3D" id="1.25.40.10">
    <property type="entry name" value="Tetratricopeptide repeat domain"/>
    <property type="match status" value="1"/>
</dbReference>
<dbReference type="Proteomes" id="UP001499863">
    <property type="component" value="Unassembled WGS sequence"/>
</dbReference>
<protein>
    <submittedName>
        <fullName evidence="1">Tat pathway signal protein</fullName>
    </submittedName>
</protein>
<sequence>MTHHREPNRRLAAVIAEAGCTYEALAKAVRAIAAETGGSLRTSKAAVHQWVAAGAAPAGRTPAYIAEALSRKLNRTVTVAEIGLGHDPAEGAPSHGSMAHDPLATAADLGRLIMLRRRDLLALTFSTAAVDLPLTYDHGAASALLRSLTAGRRVGAHEVVTVRQFTEMFRATDERLGGGHGLVAVTSYLTDVVTPMLKGTFATADVRAAAFGAASELANLIGWKLHDTGREGAAQQVYLLAHQLACEADPAGHAAWAMRALAHQALDLGHTRGCVDLAEAALVRARGKTDRRTEALLLVTAARAHGATGNGPRAAELILAAEDALLAADDPVPAYAAAAGPPAATLASHTGRTLTAMNDHTAAERHYRTALRNRIPRTYHRMRATTLANIAKSVAAQHRAEEAVALWSKSLDLMDGLDSKRNRHDMHTMRSALAAYARRGIPGAADLARRASRVLTT</sequence>
<dbReference type="InterPro" id="IPR011990">
    <property type="entry name" value="TPR-like_helical_dom_sf"/>
</dbReference>
<dbReference type="SUPFAM" id="SSF48452">
    <property type="entry name" value="TPR-like"/>
    <property type="match status" value="1"/>
</dbReference>
<name>A0ABN1Y7W1_9ACTN</name>
<comment type="caution">
    <text evidence="1">The sequence shown here is derived from an EMBL/GenBank/DDBJ whole genome shotgun (WGS) entry which is preliminary data.</text>
</comment>
<proteinExistence type="predicted"/>
<evidence type="ECO:0000313" key="1">
    <source>
        <dbReference type="EMBL" id="GAA1400282.1"/>
    </source>
</evidence>
<keyword evidence="2" id="KW-1185">Reference proteome</keyword>
<organism evidence="1 2">
    <name type="scientific">Kitasatospora putterlickiae</name>
    <dbReference type="NCBI Taxonomy" id="221725"/>
    <lineage>
        <taxon>Bacteria</taxon>
        <taxon>Bacillati</taxon>
        <taxon>Actinomycetota</taxon>
        <taxon>Actinomycetes</taxon>
        <taxon>Kitasatosporales</taxon>
        <taxon>Streptomycetaceae</taxon>
        <taxon>Kitasatospora</taxon>
    </lineage>
</organism>
<dbReference type="EMBL" id="BAAAKJ010000224">
    <property type="protein sequence ID" value="GAA1400282.1"/>
    <property type="molecule type" value="Genomic_DNA"/>
</dbReference>
<reference evidence="1 2" key="1">
    <citation type="journal article" date="2019" name="Int. J. Syst. Evol. Microbiol.">
        <title>The Global Catalogue of Microorganisms (GCM) 10K type strain sequencing project: providing services to taxonomists for standard genome sequencing and annotation.</title>
        <authorList>
            <consortium name="The Broad Institute Genomics Platform"/>
            <consortium name="The Broad Institute Genome Sequencing Center for Infectious Disease"/>
            <person name="Wu L."/>
            <person name="Ma J."/>
        </authorList>
    </citation>
    <scope>NUCLEOTIDE SEQUENCE [LARGE SCALE GENOMIC DNA]</scope>
    <source>
        <strain evidence="1 2">JCM 12393</strain>
    </source>
</reference>
<accession>A0ABN1Y7W1</accession>
<evidence type="ECO:0000313" key="2">
    <source>
        <dbReference type="Proteomes" id="UP001499863"/>
    </source>
</evidence>